<dbReference type="SMART" id="SM01217">
    <property type="entry name" value="Fn3_like"/>
    <property type="match status" value="1"/>
</dbReference>
<evidence type="ECO:0000313" key="6">
    <source>
        <dbReference type="Proteomes" id="UP001057520"/>
    </source>
</evidence>
<dbReference type="InterPro" id="IPR026891">
    <property type="entry name" value="Fn3-like"/>
</dbReference>
<dbReference type="InterPro" id="IPR036962">
    <property type="entry name" value="Glyco_hydro_3_N_sf"/>
</dbReference>
<protein>
    <submittedName>
        <fullName evidence="5">Glycoside hydrolase family 3 C-terminal domain-containing protein</fullName>
    </submittedName>
</protein>
<dbReference type="PANTHER" id="PTHR42715">
    <property type="entry name" value="BETA-GLUCOSIDASE"/>
    <property type="match status" value="1"/>
</dbReference>
<dbReference type="PANTHER" id="PTHR42715:SF3">
    <property type="entry name" value="BETA-GLUCOSIDASE B-RELATED"/>
    <property type="match status" value="1"/>
</dbReference>
<accession>A0ABY4ZZC1</accession>
<dbReference type="InterPro" id="IPR001764">
    <property type="entry name" value="Glyco_hydro_3_N"/>
</dbReference>
<evidence type="ECO:0000313" key="5">
    <source>
        <dbReference type="EMBL" id="USQ98058.1"/>
    </source>
</evidence>
<dbReference type="SUPFAM" id="SSF51445">
    <property type="entry name" value="(Trans)glycosidases"/>
    <property type="match status" value="1"/>
</dbReference>
<name>A0ABY4ZZC1_9CAUL</name>
<dbReference type="InterPro" id="IPR050288">
    <property type="entry name" value="Cellulose_deg_GH3"/>
</dbReference>
<keyword evidence="2 5" id="KW-0378">Hydrolase</keyword>
<proteinExistence type="inferred from homology"/>
<dbReference type="Gene3D" id="3.40.50.1700">
    <property type="entry name" value="Glycoside hydrolase family 3 C-terminal domain"/>
    <property type="match status" value="1"/>
</dbReference>
<dbReference type="Proteomes" id="UP001057520">
    <property type="component" value="Chromosome"/>
</dbReference>
<dbReference type="GO" id="GO:0016787">
    <property type="term" value="F:hydrolase activity"/>
    <property type="evidence" value="ECO:0007669"/>
    <property type="project" value="UniProtKB-KW"/>
</dbReference>
<sequence length="709" mass="76097">MLSIDTPPTQGAATGWDVPMEGAEDEVARGLIAQMTLAEKVEMMSGRGFFTQLAEDNRVWGARPYRAGSGNARLGVPPLLFTDGPRGVNREGSTCFPCSMARGATFDADLERRIGEVIGIEARARGCTFTGAVCINLLRHPAWGRAQETYGEDSWHLGVMGAALGAGIQAHNVIGTVKHFAVNSMENARFKVDVRIDERTLHEVYLPHFRYCLDAGVASVMGAYNKVNGEYCGHHHELLTDILRGEWGFDGFTHSDWVRGVREVRGAAAGLDIENPEPLVFGEALVAAVENGEIAEAVVDEACLRILRIQIRFARRTDPLPVYDERLVASERHIALAREAATKAAVLLENDGVLPLAAGKLGKLAVLGRLAALPNVGDNGSSRVKPPYVVTPLIGLQRALGEDRVLHADESDLVAVAAVAGQADACVVVVGYTAEEEGEYIIGDIALGADKDASPKGVGPRTSISDRPIGGDRASLGLPEEQVALIRAAAASGKPVIVVIVAGSAVMVEEWREAANAIVLGFYSGMEGGVALADLLLGQANFSGRLPFTVARDAGDYPFFDADADSIEYGYWHGYAKFDREAIEPRYPFGHGLSYTRYAQSQLRAWREGDEIVASIQVANTGDVAGEQVVQCYIGPPGVAAERPLSTLRAFTRVALAAGEAKVVELRVPLETLRWRDPTHHDWKLELGAYKVFVGASSRDLASVEVIVA</sequence>
<dbReference type="Pfam" id="PF01915">
    <property type="entry name" value="Glyco_hydro_3_C"/>
    <property type="match status" value="1"/>
</dbReference>
<dbReference type="SUPFAM" id="SSF52279">
    <property type="entry name" value="Beta-D-glucan exohydrolase, C-terminal domain"/>
    <property type="match status" value="1"/>
</dbReference>
<feature type="region of interest" description="Disordered" evidence="3">
    <location>
        <begin position="453"/>
        <end position="473"/>
    </location>
</feature>
<evidence type="ECO:0000256" key="3">
    <source>
        <dbReference type="SAM" id="MobiDB-lite"/>
    </source>
</evidence>
<evidence type="ECO:0000256" key="2">
    <source>
        <dbReference type="ARBA" id="ARBA00022801"/>
    </source>
</evidence>
<dbReference type="InterPro" id="IPR013783">
    <property type="entry name" value="Ig-like_fold"/>
</dbReference>
<comment type="similarity">
    <text evidence="1">Belongs to the glycosyl hydrolase 3 family.</text>
</comment>
<reference evidence="5 6" key="1">
    <citation type="submission" date="2022-04" db="EMBL/GenBank/DDBJ databases">
        <title>Genome sequence of soybean root-associated Caulobacter segnis RL271.</title>
        <authorList>
            <person name="Longley R."/>
            <person name="Bonito G."/>
            <person name="Trigodet F."/>
            <person name="Crosson S."/>
            <person name="Fiebig A."/>
        </authorList>
    </citation>
    <scope>NUCLEOTIDE SEQUENCE [LARGE SCALE GENOMIC DNA]</scope>
    <source>
        <strain evidence="5 6">RL271</strain>
    </source>
</reference>
<dbReference type="InterPro" id="IPR036881">
    <property type="entry name" value="Glyco_hydro_3_C_sf"/>
</dbReference>
<feature type="domain" description="Fibronectin type III-like" evidence="4">
    <location>
        <begin position="628"/>
        <end position="698"/>
    </location>
</feature>
<dbReference type="Gene3D" id="2.60.40.10">
    <property type="entry name" value="Immunoglobulins"/>
    <property type="match status" value="1"/>
</dbReference>
<dbReference type="Pfam" id="PF14310">
    <property type="entry name" value="Fn3-like"/>
    <property type="match status" value="1"/>
</dbReference>
<dbReference type="InterPro" id="IPR002772">
    <property type="entry name" value="Glyco_hydro_3_C"/>
</dbReference>
<dbReference type="EMBL" id="CP096040">
    <property type="protein sequence ID" value="USQ98058.1"/>
    <property type="molecule type" value="Genomic_DNA"/>
</dbReference>
<evidence type="ECO:0000256" key="1">
    <source>
        <dbReference type="ARBA" id="ARBA00005336"/>
    </source>
</evidence>
<organism evidence="5 6">
    <name type="scientific">Caulobacter segnis</name>
    <dbReference type="NCBI Taxonomy" id="88688"/>
    <lineage>
        <taxon>Bacteria</taxon>
        <taxon>Pseudomonadati</taxon>
        <taxon>Pseudomonadota</taxon>
        <taxon>Alphaproteobacteria</taxon>
        <taxon>Caulobacterales</taxon>
        <taxon>Caulobacteraceae</taxon>
        <taxon>Caulobacter</taxon>
    </lineage>
</organism>
<dbReference type="Pfam" id="PF00933">
    <property type="entry name" value="Glyco_hydro_3"/>
    <property type="match status" value="1"/>
</dbReference>
<keyword evidence="6" id="KW-1185">Reference proteome</keyword>
<dbReference type="PRINTS" id="PR00133">
    <property type="entry name" value="GLHYDRLASE3"/>
</dbReference>
<dbReference type="Gene3D" id="3.20.20.300">
    <property type="entry name" value="Glycoside hydrolase, family 3, N-terminal domain"/>
    <property type="match status" value="1"/>
</dbReference>
<evidence type="ECO:0000259" key="4">
    <source>
        <dbReference type="SMART" id="SM01217"/>
    </source>
</evidence>
<gene>
    <name evidence="5" type="ORF">MZV50_11175</name>
</gene>
<dbReference type="InterPro" id="IPR017853">
    <property type="entry name" value="GH"/>
</dbReference>